<dbReference type="eggNOG" id="KOG0779">
    <property type="taxonomic scope" value="Eukaryota"/>
</dbReference>
<dbReference type="PANTHER" id="PTHR47764">
    <property type="entry name" value="UBIQUITIN-LIKE-SPECIFIC PROTEASE 2B-RELATED"/>
    <property type="match status" value="1"/>
</dbReference>
<dbReference type="GO" id="GO:0070139">
    <property type="term" value="F:SUMO-specific endopeptidase activity"/>
    <property type="evidence" value="ECO:0000318"/>
    <property type="project" value="GO_Central"/>
</dbReference>
<comment type="function">
    <text evidence="6">Protease that catalyzes two essential functions in the SUMO pathway: processing of full-length SUMOs to their mature forms and deconjugation of SUMO from targeted proteins.</text>
</comment>
<evidence type="ECO:0000313" key="9">
    <source>
        <dbReference type="EnsemblPlants" id="AES98251"/>
    </source>
</evidence>
<dbReference type="FunFam" id="3.30.310.130:FF:000006">
    <property type="entry name" value="Probable ubiquitin-like-specific protease 2B"/>
    <property type="match status" value="1"/>
</dbReference>
<accession>G7KBL6</accession>
<sequence>MMNQFPPSRVLESLHSNDIASSNSQSHEFLSSDQCFQSWMEKLDSMDDVFDKVFANYQLQESPSFDKVVDVDGVGGNFNLETNLDTLGSTTIDFKKIFEELEAVKQDTSGGVSSLQSSQVYYPKTESVDINSSRLESDVAENVFTHSMDVEGSTTFSPRLTSYFQDFQEPFHELVYPKGDPDAVTLSKRDVDQLQPNTYINDTIIDFYILYLKNKIQEKERARFHFFNSCFFRKLADMDKNPHPACDGKSAFQRVCKWTRKVNLFEKDFVFMPVNFKHHWSLIVICNPGEAVNIIDKEPEKSLRLPCMLHMDSIKGHHNGLKDLVQSYLSEEWKDRKKDTYGEDLSSRFLNMPFLPVEIPQQENSFDCGLFLLHYLELFVAQVPFDFNPFTPTKLSNFLNVDWFPPADAYLKRTRIHKLIFELVENHGSHEGFSPDDGDNQHCSEYIDNSSIGGQCHLFNGEASTSHPGQRIEMFPSYNTSNMVLKQHFEPGAASGTSLRHCQSFDQRSLSSSNHLFNRIGGQSHLFNGEASTSHSGQGIEMFPSYNTSNMVLKQHFEPGAASRTSLRHCQSFDQQSLSSSNYLFDRIGGQRHLFNREASTSHSGQGIEMFPSYNTTNMVLKQHFEPGAASGTSLRHCQSFDQRSLSSSNHLFNRIGGQSHLFNEEASTSHPGQGIEMFPSYNTSNMVLKQHFEPGAASGTSLRHCQSFDQRSLSSSNHLFNRIGGQSHLFNEEALTSHPGQGIEMFPSYNTSNMVLKQHFEPGAASGTSLRHCQSFDQRSLSSSNHLFNRIGGQSHLFNEEASTSHSGQGIEMFPSYNTSNMVLKEHFELGATLGTSLRYCQSFDQRSLSSSNHLFNSSIYTMERPRKKRRLMPPWMEVMES</sequence>
<dbReference type="Proteomes" id="UP000002051">
    <property type="component" value="Chromosome 5"/>
</dbReference>
<evidence type="ECO:0000313" key="10">
    <source>
        <dbReference type="Proteomes" id="UP000002051"/>
    </source>
</evidence>
<keyword evidence="4" id="KW-0378">Hydrolase</keyword>
<dbReference type="AlphaFoldDB" id="G7KBL6"/>
<dbReference type="HOGENOM" id="CLU_326371_0_0_1"/>
<name>G7KBL6_MEDTR</name>
<evidence type="ECO:0000256" key="2">
    <source>
        <dbReference type="ARBA" id="ARBA00022670"/>
    </source>
</evidence>
<proteinExistence type="inferred from homology"/>
<dbReference type="PANTHER" id="PTHR47764:SF12">
    <property type="entry name" value="ULP1 PROTEASE FAMILY, CARBOXY-TERMINAL DOMAIN PROTEIN"/>
    <property type="match status" value="1"/>
</dbReference>
<dbReference type="InterPro" id="IPR003653">
    <property type="entry name" value="Peptidase_C48_C"/>
</dbReference>
<evidence type="ECO:0000256" key="1">
    <source>
        <dbReference type="ARBA" id="ARBA00005234"/>
    </source>
</evidence>
<dbReference type="STRING" id="3880.G7KBL6"/>
<dbReference type="PaxDb" id="3880-AES98251"/>
<reference evidence="8 10" key="2">
    <citation type="journal article" date="2014" name="BMC Genomics">
        <title>An improved genome release (version Mt4.0) for the model legume Medicago truncatula.</title>
        <authorList>
            <person name="Tang H."/>
            <person name="Krishnakumar V."/>
            <person name="Bidwell S."/>
            <person name="Rosen B."/>
            <person name="Chan A."/>
            <person name="Zhou S."/>
            <person name="Gentzbittel L."/>
            <person name="Childs K.L."/>
            <person name="Yandell M."/>
            <person name="Gundlach H."/>
            <person name="Mayer K.F."/>
            <person name="Schwartz D.C."/>
            <person name="Town C.D."/>
        </authorList>
    </citation>
    <scope>GENOME REANNOTATION</scope>
    <source>
        <strain evidence="9 10">cv. Jemalong A17</strain>
    </source>
</reference>
<reference evidence="9" key="3">
    <citation type="submission" date="2015-04" db="UniProtKB">
        <authorList>
            <consortium name="EnsemblPlants"/>
        </authorList>
    </citation>
    <scope>IDENTIFICATION</scope>
    <source>
        <strain evidence="9">cv. Jemalong A17</strain>
    </source>
</reference>
<keyword evidence="2 8" id="KW-0645">Protease</keyword>
<keyword evidence="3" id="KW-0833">Ubl conjugation pathway</keyword>
<feature type="domain" description="Ubiquitin-like protease family profile" evidence="7">
    <location>
        <begin position="184"/>
        <end position="379"/>
    </location>
</feature>
<dbReference type="GO" id="GO:0006508">
    <property type="term" value="P:proteolysis"/>
    <property type="evidence" value="ECO:0007669"/>
    <property type="project" value="UniProtKB-KW"/>
</dbReference>
<dbReference type="Gene3D" id="1.10.418.20">
    <property type="match status" value="1"/>
</dbReference>
<evidence type="ECO:0000313" key="8">
    <source>
        <dbReference type="EMBL" id="AES98251.1"/>
    </source>
</evidence>
<dbReference type="EMBL" id="CM001221">
    <property type="protein sequence ID" value="AES98251.1"/>
    <property type="molecule type" value="Genomic_DNA"/>
</dbReference>
<protein>
    <submittedName>
        <fullName evidence="8">Ulp1 protease family, carboxy-terminal domain protein</fullName>
    </submittedName>
</protein>
<evidence type="ECO:0000256" key="4">
    <source>
        <dbReference type="ARBA" id="ARBA00022801"/>
    </source>
</evidence>
<keyword evidence="5" id="KW-0788">Thiol protease</keyword>
<evidence type="ECO:0000256" key="6">
    <source>
        <dbReference type="ARBA" id="ARBA00057729"/>
    </source>
</evidence>
<dbReference type="InterPro" id="IPR038765">
    <property type="entry name" value="Papain-like_cys_pep_sf"/>
</dbReference>
<evidence type="ECO:0000256" key="3">
    <source>
        <dbReference type="ARBA" id="ARBA00022786"/>
    </source>
</evidence>
<dbReference type="SUPFAM" id="SSF54001">
    <property type="entry name" value="Cysteine proteinases"/>
    <property type="match status" value="1"/>
</dbReference>
<dbReference type="PROSITE" id="PS50600">
    <property type="entry name" value="ULP_PROTEASE"/>
    <property type="match status" value="1"/>
</dbReference>
<keyword evidence="10" id="KW-1185">Reference proteome</keyword>
<dbReference type="Gene3D" id="3.30.310.130">
    <property type="entry name" value="Ubiquitin-related"/>
    <property type="match status" value="1"/>
</dbReference>
<dbReference type="Pfam" id="PF02902">
    <property type="entry name" value="Peptidase_C48"/>
    <property type="match status" value="1"/>
</dbReference>
<reference evidence="8 10" key="1">
    <citation type="journal article" date="2011" name="Nature">
        <title>The Medicago genome provides insight into the evolution of rhizobial symbioses.</title>
        <authorList>
            <person name="Young N.D."/>
            <person name="Debelle F."/>
            <person name="Oldroyd G.E."/>
            <person name="Geurts R."/>
            <person name="Cannon S.B."/>
            <person name="Udvardi M.K."/>
            <person name="Benedito V.A."/>
            <person name="Mayer K.F."/>
            <person name="Gouzy J."/>
            <person name="Schoof H."/>
            <person name="Van de Peer Y."/>
            <person name="Proost S."/>
            <person name="Cook D.R."/>
            <person name="Meyers B.C."/>
            <person name="Spannagl M."/>
            <person name="Cheung F."/>
            <person name="De Mita S."/>
            <person name="Krishnakumar V."/>
            <person name="Gundlach H."/>
            <person name="Zhou S."/>
            <person name="Mudge J."/>
            <person name="Bharti A.K."/>
            <person name="Murray J.D."/>
            <person name="Naoumkina M.A."/>
            <person name="Rosen B."/>
            <person name="Silverstein K.A."/>
            <person name="Tang H."/>
            <person name="Rombauts S."/>
            <person name="Zhao P.X."/>
            <person name="Zhou P."/>
            <person name="Barbe V."/>
            <person name="Bardou P."/>
            <person name="Bechner M."/>
            <person name="Bellec A."/>
            <person name="Berger A."/>
            <person name="Berges H."/>
            <person name="Bidwell S."/>
            <person name="Bisseling T."/>
            <person name="Choisne N."/>
            <person name="Couloux A."/>
            <person name="Denny R."/>
            <person name="Deshpande S."/>
            <person name="Dai X."/>
            <person name="Doyle J.J."/>
            <person name="Dudez A.M."/>
            <person name="Farmer A.D."/>
            <person name="Fouteau S."/>
            <person name="Franken C."/>
            <person name="Gibelin C."/>
            <person name="Gish J."/>
            <person name="Goldstein S."/>
            <person name="Gonzalez A.J."/>
            <person name="Green P.J."/>
            <person name="Hallab A."/>
            <person name="Hartog M."/>
            <person name="Hua A."/>
            <person name="Humphray S.J."/>
            <person name="Jeong D.H."/>
            <person name="Jing Y."/>
            <person name="Jocker A."/>
            <person name="Kenton S.M."/>
            <person name="Kim D.J."/>
            <person name="Klee K."/>
            <person name="Lai H."/>
            <person name="Lang C."/>
            <person name="Lin S."/>
            <person name="Macmil S.L."/>
            <person name="Magdelenat G."/>
            <person name="Matthews L."/>
            <person name="McCorrison J."/>
            <person name="Monaghan E.L."/>
            <person name="Mun J.H."/>
            <person name="Najar F.Z."/>
            <person name="Nicholson C."/>
            <person name="Noirot C."/>
            <person name="O'Bleness M."/>
            <person name="Paule C.R."/>
            <person name="Poulain J."/>
            <person name="Prion F."/>
            <person name="Qin B."/>
            <person name="Qu C."/>
            <person name="Retzel E.F."/>
            <person name="Riddle C."/>
            <person name="Sallet E."/>
            <person name="Samain S."/>
            <person name="Samson N."/>
            <person name="Sanders I."/>
            <person name="Saurat O."/>
            <person name="Scarpelli C."/>
            <person name="Schiex T."/>
            <person name="Segurens B."/>
            <person name="Severin A.J."/>
            <person name="Sherrier D.J."/>
            <person name="Shi R."/>
            <person name="Sims S."/>
            <person name="Singer S.R."/>
            <person name="Sinharoy S."/>
            <person name="Sterck L."/>
            <person name="Viollet A."/>
            <person name="Wang B.B."/>
            <person name="Wang K."/>
            <person name="Wang M."/>
            <person name="Wang X."/>
            <person name="Warfsmann J."/>
            <person name="Weissenbach J."/>
            <person name="White D.D."/>
            <person name="White J.D."/>
            <person name="Wiley G.B."/>
            <person name="Wincker P."/>
            <person name="Xing Y."/>
            <person name="Yang L."/>
            <person name="Yao Z."/>
            <person name="Ying F."/>
            <person name="Zhai J."/>
            <person name="Zhou L."/>
            <person name="Zuber A."/>
            <person name="Denarie J."/>
            <person name="Dixon R.A."/>
            <person name="May G.D."/>
            <person name="Schwartz D.C."/>
            <person name="Rogers J."/>
            <person name="Quetier F."/>
            <person name="Town C.D."/>
            <person name="Roe B.A."/>
        </authorList>
    </citation>
    <scope>NUCLEOTIDE SEQUENCE [LARGE SCALE GENOMIC DNA]</scope>
    <source>
        <strain evidence="8">A17</strain>
        <strain evidence="9 10">cv. Jemalong A17</strain>
    </source>
</reference>
<gene>
    <name evidence="8" type="ordered locus">MTR_5g066230</name>
</gene>
<dbReference type="GO" id="GO:0005634">
    <property type="term" value="C:nucleus"/>
    <property type="evidence" value="ECO:0000318"/>
    <property type="project" value="GO_Central"/>
</dbReference>
<organism evidence="8 10">
    <name type="scientific">Medicago truncatula</name>
    <name type="common">Barrel medic</name>
    <name type="synonym">Medicago tribuloides</name>
    <dbReference type="NCBI Taxonomy" id="3880"/>
    <lineage>
        <taxon>Eukaryota</taxon>
        <taxon>Viridiplantae</taxon>
        <taxon>Streptophyta</taxon>
        <taxon>Embryophyta</taxon>
        <taxon>Tracheophyta</taxon>
        <taxon>Spermatophyta</taxon>
        <taxon>Magnoliopsida</taxon>
        <taxon>eudicotyledons</taxon>
        <taxon>Gunneridae</taxon>
        <taxon>Pentapetalae</taxon>
        <taxon>rosids</taxon>
        <taxon>fabids</taxon>
        <taxon>Fabales</taxon>
        <taxon>Fabaceae</taxon>
        <taxon>Papilionoideae</taxon>
        <taxon>50 kb inversion clade</taxon>
        <taxon>NPAAA clade</taxon>
        <taxon>Hologalegina</taxon>
        <taxon>IRL clade</taxon>
        <taxon>Trifolieae</taxon>
        <taxon>Medicago</taxon>
    </lineage>
</organism>
<evidence type="ECO:0000256" key="5">
    <source>
        <dbReference type="ARBA" id="ARBA00022807"/>
    </source>
</evidence>
<evidence type="ECO:0000259" key="7">
    <source>
        <dbReference type="PROSITE" id="PS50600"/>
    </source>
</evidence>
<comment type="similarity">
    <text evidence="1">Belongs to the peptidase C48 family.</text>
</comment>
<dbReference type="EnsemblPlants" id="AES98251">
    <property type="protein sequence ID" value="AES98251"/>
    <property type="gene ID" value="MTR_5g066230"/>
</dbReference>